<gene>
    <name evidence="4" type="ORF">EJQ19_14755</name>
</gene>
<evidence type="ECO:0000256" key="1">
    <source>
        <dbReference type="ARBA" id="ARBA00004288"/>
    </source>
</evidence>
<evidence type="ECO:0000256" key="2">
    <source>
        <dbReference type="ARBA" id="ARBA00006573"/>
    </source>
</evidence>
<dbReference type="OrthoDB" id="1683648at2"/>
<comment type="similarity">
    <text evidence="2">Belongs to the SspH family.</text>
</comment>
<accession>A0A3S0A3P0</accession>
<reference evidence="4 5" key="1">
    <citation type="submission" date="2018-12" db="EMBL/GenBank/DDBJ databases">
        <title>Bacillus ochoae sp. nov., Paenibacillus whitsoniae sp. nov., Paenibacillus spiritus sp. nov. Isolated from the Mars Exploration Rover during spacecraft assembly.</title>
        <authorList>
            <person name="Seuylemezian A."/>
            <person name="Vaishampayan P."/>
        </authorList>
    </citation>
    <scope>NUCLEOTIDE SEQUENCE [LARGE SCALE GENOMIC DNA]</scope>
    <source>
        <strain evidence="4 5">MER 54</strain>
    </source>
</reference>
<evidence type="ECO:0000313" key="4">
    <source>
        <dbReference type="EMBL" id="RTE08785.1"/>
    </source>
</evidence>
<dbReference type="GO" id="GO:0030436">
    <property type="term" value="P:asexual sporulation"/>
    <property type="evidence" value="ECO:0007669"/>
    <property type="project" value="InterPro"/>
</dbReference>
<dbReference type="Proteomes" id="UP000276128">
    <property type="component" value="Unassembled WGS sequence"/>
</dbReference>
<comment type="caution">
    <text evidence="4">The sequence shown here is derived from an EMBL/GenBank/DDBJ whole genome shotgun (WGS) entry which is preliminary data.</text>
</comment>
<keyword evidence="5" id="KW-1185">Reference proteome</keyword>
<name>A0A3S0A3P0_9BACL</name>
<evidence type="ECO:0000256" key="3">
    <source>
        <dbReference type="ARBA" id="ARBA00022969"/>
    </source>
</evidence>
<keyword evidence="3" id="KW-0749">Sporulation</keyword>
<evidence type="ECO:0000313" key="5">
    <source>
        <dbReference type="Proteomes" id="UP000276128"/>
    </source>
</evidence>
<dbReference type="GO" id="GO:0030435">
    <property type="term" value="P:sporulation resulting in formation of a cellular spore"/>
    <property type="evidence" value="ECO:0007669"/>
    <property type="project" value="UniProtKB-KW"/>
</dbReference>
<dbReference type="InterPro" id="IPR012610">
    <property type="entry name" value="SASP_SspH"/>
</dbReference>
<organism evidence="4 5">
    <name type="scientific">Paenibacillus whitsoniae</name>
    <dbReference type="NCBI Taxonomy" id="2496558"/>
    <lineage>
        <taxon>Bacteria</taxon>
        <taxon>Bacillati</taxon>
        <taxon>Bacillota</taxon>
        <taxon>Bacilli</taxon>
        <taxon>Bacillales</taxon>
        <taxon>Paenibacillaceae</taxon>
        <taxon>Paenibacillus</taxon>
    </lineage>
</organism>
<dbReference type="RefSeq" id="WP_126142001.1">
    <property type="nucleotide sequence ID" value="NZ_RXHU01000042.1"/>
</dbReference>
<comment type="subcellular location">
    <subcellularLocation>
        <location evidence="1">Spore core</location>
    </subcellularLocation>
</comment>
<sequence length="59" mass="6418">MDTPRAAAIAASPVMANVTCDGVQVYIQSVDEERGTCRIFPLDQPEQEQVVAASQLMEH</sequence>
<dbReference type="NCBIfam" id="TIGR02861">
    <property type="entry name" value="SASP_H"/>
    <property type="match status" value="1"/>
</dbReference>
<dbReference type="Pfam" id="PF08141">
    <property type="entry name" value="SspH"/>
    <property type="match status" value="1"/>
</dbReference>
<dbReference type="HAMAP" id="MF_00667">
    <property type="entry name" value="SspH"/>
    <property type="match status" value="1"/>
</dbReference>
<protein>
    <submittedName>
        <fullName evidence="4">H-type small acid-soluble spore protein</fullName>
    </submittedName>
</protein>
<proteinExistence type="inferred from homology"/>
<dbReference type="GO" id="GO:0042601">
    <property type="term" value="C:endospore-forming forespore"/>
    <property type="evidence" value="ECO:0007669"/>
    <property type="project" value="InterPro"/>
</dbReference>
<dbReference type="EMBL" id="RXHU01000042">
    <property type="protein sequence ID" value="RTE08785.1"/>
    <property type="molecule type" value="Genomic_DNA"/>
</dbReference>
<dbReference type="AlphaFoldDB" id="A0A3S0A3P0"/>